<feature type="transmembrane region" description="Helical" evidence="1">
    <location>
        <begin position="50"/>
        <end position="68"/>
    </location>
</feature>
<feature type="transmembrane region" description="Helical" evidence="1">
    <location>
        <begin position="135"/>
        <end position="156"/>
    </location>
</feature>
<dbReference type="Pfam" id="PF02517">
    <property type="entry name" value="Rce1-like"/>
    <property type="match status" value="1"/>
</dbReference>
<sequence>MSKLQVHMQIFDPVIKSALSQKIHIFLWLYASAITAAEIITAYFNPVSGIVCHVILMLALLVHASLAYRQPVNVVYMALALAPMIRIMSLSMPLVDVPPMYWYLIISLPLFAAAVAVMRIAGFKPGEVGLVPGNLPFQMLVAFLGVPLGLLEYLILRPDPLVPALTFSYIWLPALILLVSTGVLEEFIFRGVMYRAAVDNLGRWYSIMYISFIFGVLHITHRSPLDLLFVLGVALLFSVAVSLFRSILGVSLAHGLTNIGLYLIWPHLLK</sequence>
<feature type="transmembrane region" description="Helical" evidence="1">
    <location>
        <begin position="168"/>
        <end position="189"/>
    </location>
</feature>
<keyword evidence="3" id="KW-0645">Protease</keyword>
<feature type="domain" description="CAAX prenyl protease 2/Lysostaphin resistance protein A-like" evidence="2">
    <location>
        <begin position="170"/>
        <end position="259"/>
    </location>
</feature>
<keyword evidence="1" id="KW-0812">Transmembrane</keyword>
<organism evidence="3 4">
    <name type="scientific">Pelotomaculum thermopropionicum</name>
    <dbReference type="NCBI Taxonomy" id="110500"/>
    <lineage>
        <taxon>Bacteria</taxon>
        <taxon>Bacillati</taxon>
        <taxon>Bacillota</taxon>
        <taxon>Clostridia</taxon>
        <taxon>Eubacteriales</taxon>
        <taxon>Desulfotomaculaceae</taxon>
        <taxon>Pelotomaculum</taxon>
    </lineage>
</organism>
<feature type="transmembrane region" description="Helical" evidence="1">
    <location>
        <begin position="227"/>
        <end position="248"/>
    </location>
</feature>
<reference evidence="4" key="1">
    <citation type="journal article" date="2015" name="MBio">
        <title>Genome-Resolved Metagenomic Analysis Reveals Roles for Candidate Phyla and Other Microbial Community Members in Biogeochemical Transformations in Oil Reservoirs.</title>
        <authorList>
            <person name="Hu P."/>
            <person name="Tom L."/>
            <person name="Singh A."/>
            <person name="Thomas B.C."/>
            <person name="Baker B.J."/>
            <person name="Piceno Y.M."/>
            <person name="Andersen G.L."/>
            <person name="Banfield J.F."/>
        </authorList>
    </citation>
    <scope>NUCLEOTIDE SEQUENCE [LARGE SCALE GENOMIC DNA]</scope>
</reference>
<accession>A0A124FYZ8</accession>
<dbReference type="InterPro" id="IPR003675">
    <property type="entry name" value="Rce1/LyrA-like_dom"/>
</dbReference>
<gene>
    <name evidence="3" type="ORF">XD97_0352</name>
</gene>
<feature type="transmembrane region" description="Helical" evidence="1">
    <location>
        <begin position="75"/>
        <end position="95"/>
    </location>
</feature>
<dbReference type="AlphaFoldDB" id="A0A124FYZ8"/>
<keyword evidence="1" id="KW-1133">Transmembrane helix</keyword>
<dbReference type="GO" id="GO:0004175">
    <property type="term" value="F:endopeptidase activity"/>
    <property type="evidence" value="ECO:0007669"/>
    <property type="project" value="UniProtKB-ARBA"/>
</dbReference>
<feature type="transmembrane region" description="Helical" evidence="1">
    <location>
        <begin position="101"/>
        <end position="123"/>
    </location>
</feature>
<evidence type="ECO:0000259" key="2">
    <source>
        <dbReference type="Pfam" id="PF02517"/>
    </source>
</evidence>
<proteinExistence type="predicted"/>
<dbReference type="PATRIC" id="fig|110500.4.peg.620"/>
<evidence type="ECO:0000256" key="1">
    <source>
        <dbReference type="SAM" id="Phobius"/>
    </source>
</evidence>
<feature type="transmembrane region" description="Helical" evidence="1">
    <location>
        <begin position="201"/>
        <end position="221"/>
    </location>
</feature>
<name>A0A124FYZ8_9FIRM</name>
<dbReference type="Proteomes" id="UP000054705">
    <property type="component" value="Unassembled WGS sequence"/>
</dbReference>
<dbReference type="GO" id="GO:0006508">
    <property type="term" value="P:proteolysis"/>
    <property type="evidence" value="ECO:0007669"/>
    <property type="project" value="UniProtKB-KW"/>
</dbReference>
<keyword evidence="3" id="KW-0378">Hydrolase</keyword>
<evidence type="ECO:0000313" key="3">
    <source>
        <dbReference type="EMBL" id="KUK82767.1"/>
    </source>
</evidence>
<keyword evidence="1" id="KW-0472">Membrane</keyword>
<feature type="transmembrane region" description="Helical" evidence="1">
    <location>
        <begin position="25"/>
        <end position="44"/>
    </location>
</feature>
<dbReference type="GO" id="GO:0080120">
    <property type="term" value="P:CAAX-box protein maturation"/>
    <property type="evidence" value="ECO:0007669"/>
    <property type="project" value="UniProtKB-ARBA"/>
</dbReference>
<dbReference type="EMBL" id="LGGS01000068">
    <property type="protein sequence ID" value="KUK82767.1"/>
    <property type="molecule type" value="Genomic_DNA"/>
</dbReference>
<evidence type="ECO:0000313" key="4">
    <source>
        <dbReference type="Proteomes" id="UP000054705"/>
    </source>
</evidence>
<comment type="caution">
    <text evidence="3">The sequence shown here is derived from an EMBL/GenBank/DDBJ whole genome shotgun (WGS) entry which is preliminary data.</text>
</comment>
<protein>
    <submittedName>
        <fullName evidence="3">Putative metal-dependent membrane protease</fullName>
    </submittedName>
</protein>